<gene>
    <name evidence="2" type="ORF">CW354_16535</name>
</gene>
<sequence>MTNFAIMLVLFVALWAVSVKLKNASIVDIMWGVACALPATLTWLRADGSEPRAFLLTVLVAAWGLRLASYLAIRNIGHGEDYRYAAMRRKAPSNAAFARSSLFKVFLLQCLISFFVSLPTQVGQFGSSGVFKIGSGGLGLLAIIGVAIYAVGLIFEAVGDYQLRAFKKDPANKGKLMDRGLWAWTRHPNYFGDAAVWTGLTLIALESAFGVWTILSPILMVYFLYAASGKALLERSMSKRYPDYAHYKARVSGFFPRPPRKSA</sequence>
<dbReference type="Gene3D" id="1.20.120.1630">
    <property type="match status" value="1"/>
</dbReference>
<accession>A0A2S7K0F3</accession>
<proteinExistence type="predicted"/>
<evidence type="ECO:0000313" key="2">
    <source>
        <dbReference type="EMBL" id="PQA85989.1"/>
    </source>
</evidence>
<keyword evidence="1" id="KW-0472">Membrane</keyword>
<dbReference type="AlphaFoldDB" id="A0A2S7K0F3"/>
<evidence type="ECO:0000313" key="3">
    <source>
        <dbReference type="Proteomes" id="UP000239504"/>
    </source>
</evidence>
<keyword evidence="1" id="KW-1133">Transmembrane helix</keyword>
<dbReference type="Proteomes" id="UP000239504">
    <property type="component" value="Unassembled WGS sequence"/>
</dbReference>
<dbReference type="PROSITE" id="PS50244">
    <property type="entry name" value="S5A_REDUCTASE"/>
    <property type="match status" value="1"/>
</dbReference>
<feature type="transmembrane region" description="Helical" evidence="1">
    <location>
        <begin position="53"/>
        <end position="73"/>
    </location>
</feature>
<reference evidence="2 3" key="1">
    <citation type="submission" date="2017-12" db="EMBL/GenBank/DDBJ databases">
        <authorList>
            <person name="Hurst M.R.H."/>
        </authorList>
    </citation>
    <scope>NUCLEOTIDE SEQUENCE [LARGE SCALE GENOMIC DNA]</scope>
    <source>
        <strain evidence="2 3">SY-3-19</strain>
    </source>
</reference>
<feature type="transmembrane region" description="Helical" evidence="1">
    <location>
        <begin position="94"/>
        <end position="118"/>
    </location>
</feature>
<feature type="transmembrane region" description="Helical" evidence="1">
    <location>
        <begin position="138"/>
        <end position="158"/>
    </location>
</feature>
<dbReference type="RefSeq" id="WP_104831201.1">
    <property type="nucleotide sequence ID" value="NZ_PJCH01000015.1"/>
</dbReference>
<comment type="caution">
    <text evidence="2">The sequence shown here is derived from an EMBL/GenBank/DDBJ whole genome shotgun (WGS) entry which is preliminary data.</text>
</comment>
<dbReference type="PANTHER" id="PTHR32251:SF17">
    <property type="entry name" value="STEROID 5-ALPHA REDUCTASE C-TERMINAL DOMAIN-CONTAINING PROTEIN"/>
    <property type="match status" value="1"/>
</dbReference>
<dbReference type="InterPro" id="IPR010721">
    <property type="entry name" value="UstE-like"/>
</dbReference>
<dbReference type="OrthoDB" id="9779233at2"/>
<dbReference type="PANTHER" id="PTHR32251">
    <property type="entry name" value="3-OXO-5-ALPHA-STEROID 4-DEHYDROGENASE"/>
    <property type="match status" value="1"/>
</dbReference>
<dbReference type="Pfam" id="PF06966">
    <property type="entry name" value="DUF1295"/>
    <property type="match status" value="1"/>
</dbReference>
<dbReference type="EMBL" id="PJCH01000015">
    <property type="protein sequence ID" value="PQA85989.1"/>
    <property type="molecule type" value="Genomic_DNA"/>
</dbReference>
<keyword evidence="3" id="KW-1185">Reference proteome</keyword>
<evidence type="ECO:0000256" key="1">
    <source>
        <dbReference type="SAM" id="Phobius"/>
    </source>
</evidence>
<protein>
    <submittedName>
        <fullName evidence="2">Uncharacterized protein</fullName>
    </submittedName>
</protein>
<name>A0A2S7K0F3_9PROT</name>
<organism evidence="2 3">
    <name type="scientific">Hyphococcus luteus</name>
    <dbReference type="NCBI Taxonomy" id="2058213"/>
    <lineage>
        <taxon>Bacteria</taxon>
        <taxon>Pseudomonadati</taxon>
        <taxon>Pseudomonadota</taxon>
        <taxon>Alphaproteobacteria</taxon>
        <taxon>Parvularculales</taxon>
        <taxon>Parvularculaceae</taxon>
        <taxon>Hyphococcus</taxon>
    </lineage>
</organism>
<keyword evidence="1" id="KW-0812">Transmembrane</keyword>
<dbReference type="GO" id="GO:0016020">
    <property type="term" value="C:membrane"/>
    <property type="evidence" value="ECO:0007669"/>
    <property type="project" value="TreeGrafter"/>
</dbReference>
<feature type="transmembrane region" description="Helical" evidence="1">
    <location>
        <begin position="187"/>
        <end position="205"/>
    </location>
</feature>